<proteinExistence type="predicted"/>
<dbReference type="STRING" id="1324957.K933_11561"/>
<dbReference type="EMBL" id="ASGZ01000037">
    <property type="protein sequence ID" value="ESP87951.1"/>
    <property type="molecule type" value="Genomic_DNA"/>
</dbReference>
<evidence type="ECO:0000313" key="1">
    <source>
        <dbReference type="EMBL" id="ESP87951.1"/>
    </source>
</evidence>
<gene>
    <name evidence="1" type="ORF">K933_11561</name>
</gene>
<dbReference type="Proteomes" id="UP000017840">
    <property type="component" value="Unassembled WGS sequence"/>
</dbReference>
<dbReference type="eggNOG" id="arCOG07583">
    <property type="taxonomic scope" value="Archaea"/>
</dbReference>
<accession>V4GS93</accession>
<protein>
    <recommendedName>
        <fullName evidence="3">Peptide ABC transporter ATP-binding protein</fullName>
    </recommendedName>
</protein>
<name>V4GS93_9EURY</name>
<evidence type="ECO:0000313" key="2">
    <source>
        <dbReference type="Proteomes" id="UP000017840"/>
    </source>
</evidence>
<evidence type="ECO:0008006" key="3">
    <source>
        <dbReference type="Google" id="ProtNLM"/>
    </source>
</evidence>
<dbReference type="OrthoDB" id="306982at2157"/>
<dbReference type="PATRIC" id="fig|1324957.4.peg.2349"/>
<keyword evidence="2" id="KW-1185">Reference proteome</keyword>
<dbReference type="RefSeq" id="WP_023394892.1">
    <property type="nucleotide sequence ID" value="NZ_ASGZ01000037.1"/>
</dbReference>
<sequence length="130" mass="13250">MTTDRADGARAPLRVETDLDVSVDGTPVEVASTGDRLFVEVPTVVAGVRLARTGLAGVDDRLDALLETTALTVEVRVRGTTVAVLGADARPGALSRRLGVAPVEARVGGAAVAAGRGLLAVARAVDRRLG</sequence>
<reference evidence="1 2" key="1">
    <citation type="journal article" date="2013" name="Genome Announc.">
        <title>Draft Genome Sequence of 'Candidatus Halobonum tyrrellensis' Strain G22, Isolated from the Hypersaline Waters of Lake Tyrrell, Australia.</title>
        <authorList>
            <person name="Ugalde J.A."/>
            <person name="Narasingarao P."/>
            <person name="Kuo S."/>
            <person name="Podell S."/>
            <person name="Allen E.E."/>
        </authorList>
    </citation>
    <scope>NUCLEOTIDE SEQUENCE [LARGE SCALE GENOMIC DNA]</scope>
    <source>
        <strain evidence="1 2">G22</strain>
    </source>
</reference>
<organism evidence="1 2">
    <name type="scientific">Candidatus Halobonum tyrrellensis G22</name>
    <dbReference type="NCBI Taxonomy" id="1324957"/>
    <lineage>
        <taxon>Archaea</taxon>
        <taxon>Methanobacteriati</taxon>
        <taxon>Methanobacteriota</taxon>
        <taxon>Stenosarchaea group</taxon>
        <taxon>Halobacteria</taxon>
        <taxon>Halobacteriales</taxon>
        <taxon>Haloferacaceae</taxon>
        <taxon>Candidatus Halobonum</taxon>
    </lineage>
</organism>
<comment type="caution">
    <text evidence="1">The sequence shown here is derived from an EMBL/GenBank/DDBJ whole genome shotgun (WGS) entry which is preliminary data.</text>
</comment>
<dbReference type="AlphaFoldDB" id="V4GS93"/>